<dbReference type="GO" id="GO:0005524">
    <property type="term" value="F:ATP binding"/>
    <property type="evidence" value="ECO:0007669"/>
    <property type="project" value="UniProtKB-KW"/>
</dbReference>
<evidence type="ECO:0000256" key="4">
    <source>
        <dbReference type="ARBA" id="ARBA00022840"/>
    </source>
</evidence>
<dbReference type="RefSeq" id="WP_103129819.1">
    <property type="nucleotide sequence ID" value="NZ_BFAG01000009.1"/>
</dbReference>
<dbReference type="Gene3D" id="3.40.50.300">
    <property type="entry name" value="P-loop containing nucleotide triphosphate hydrolases"/>
    <property type="match status" value="1"/>
</dbReference>
<keyword evidence="4 6" id="KW-0067">ATP-binding</keyword>
<sequence>MNALRVRDLHARHGRREVLRGADLQVPPGSITALLGQNGSGKSTLMRAVLGLHPGARGVIEVLDLPPGAGGLLVRQRAALVPTGGTVMPGETARTHFAFGERVYGTWNRAMALATAGALHVPLDQPAGKLSTGQRMGLAVAYAFGSGCQLLLLDEPTNGLDPEHRERLAGLLAAHAAEGYAVLLSSHVLPEVEGLADRAAFLKEGRVVLEADLDELRAQHAVVQAILPDVLPAGTLRHLESVAGVERLDVQGRTLTLQVRGAREAVLAAIAAARPVDVQVRPRPLAEVYADLLGGAA</sequence>
<dbReference type="EMBL" id="BFAG01000009">
    <property type="protein sequence ID" value="GBF06433.1"/>
    <property type="molecule type" value="Genomic_DNA"/>
</dbReference>
<name>A0A2I9CWP6_9DEIO</name>
<organism evidence="6 7">
    <name type="scientific">Deinococcus aerius</name>
    <dbReference type="NCBI Taxonomy" id="200253"/>
    <lineage>
        <taxon>Bacteria</taxon>
        <taxon>Thermotogati</taxon>
        <taxon>Deinococcota</taxon>
        <taxon>Deinococci</taxon>
        <taxon>Deinococcales</taxon>
        <taxon>Deinococcaceae</taxon>
        <taxon>Deinococcus</taxon>
    </lineage>
</organism>
<dbReference type="PANTHER" id="PTHR42711:SF5">
    <property type="entry name" value="ABC TRANSPORTER ATP-BINDING PROTEIN NATA"/>
    <property type="match status" value="1"/>
</dbReference>
<evidence type="ECO:0000256" key="1">
    <source>
        <dbReference type="ARBA" id="ARBA00005417"/>
    </source>
</evidence>
<evidence type="ECO:0000313" key="7">
    <source>
        <dbReference type="Proteomes" id="UP000236569"/>
    </source>
</evidence>
<feature type="domain" description="ABC transporter" evidence="5">
    <location>
        <begin position="4"/>
        <end position="229"/>
    </location>
</feature>
<dbReference type="PROSITE" id="PS50893">
    <property type="entry name" value="ABC_TRANSPORTER_2"/>
    <property type="match status" value="1"/>
</dbReference>
<evidence type="ECO:0000256" key="2">
    <source>
        <dbReference type="ARBA" id="ARBA00022448"/>
    </source>
</evidence>
<dbReference type="Pfam" id="PF00005">
    <property type="entry name" value="ABC_tran"/>
    <property type="match status" value="1"/>
</dbReference>
<protein>
    <submittedName>
        <fullName evidence="6">Putative ABC transporter, ATP-binding component</fullName>
    </submittedName>
</protein>
<proteinExistence type="inferred from homology"/>
<keyword evidence="7" id="KW-1185">Reference proteome</keyword>
<dbReference type="AlphaFoldDB" id="A0A2I9CWP6"/>
<dbReference type="InterPro" id="IPR003593">
    <property type="entry name" value="AAA+_ATPase"/>
</dbReference>
<dbReference type="SUPFAM" id="SSF52540">
    <property type="entry name" value="P-loop containing nucleoside triphosphate hydrolases"/>
    <property type="match status" value="1"/>
</dbReference>
<dbReference type="InterPro" id="IPR027417">
    <property type="entry name" value="P-loop_NTPase"/>
</dbReference>
<dbReference type="CDD" id="cd03230">
    <property type="entry name" value="ABC_DR_subfamily_A"/>
    <property type="match status" value="1"/>
</dbReference>
<dbReference type="Proteomes" id="UP000236569">
    <property type="component" value="Unassembled WGS sequence"/>
</dbReference>
<evidence type="ECO:0000256" key="3">
    <source>
        <dbReference type="ARBA" id="ARBA00022741"/>
    </source>
</evidence>
<reference evidence="7" key="1">
    <citation type="submission" date="2018-01" db="EMBL/GenBank/DDBJ databases">
        <title>Draft Genome Sequence of the Radioresistant Bacterium Deinococcus aerius TR0125, Isolated from the Higher Atmosphere above Japan.</title>
        <authorList>
            <person name="Satoh K."/>
            <person name="Arai H."/>
            <person name="Sanzen T."/>
            <person name="Kawaguchi Y."/>
            <person name="Hayashi H."/>
            <person name="Yokobori S."/>
            <person name="Yamagishi A."/>
            <person name="Oono Y."/>
            <person name="Narumi I."/>
        </authorList>
    </citation>
    <scope>NUCLEOTIDE SEQUENCE [LARGE SCALE GENOMIC DNA]</scope>
    <source>
        <strain evidence="7">TR0125</strain>
    </source>
</reference>
<dbReference type="OrthoDB" id="9781337at2"/>
<comment type="caution">
    <text evidence="6">The sequence shown here is derived from an EMBL/GenBank/DDBJ whole genome shotgun (WGS) entry which is preliminary data.</text>
</comment>
<dbReference type="PANTHER" id="PTHR42711">
    <property type="entry name" value="ABC TRANSPORTER ATP-BINDING PROTEIN"/>
    <property type="match status" value="1"/>
</dbReference>
<keyword evidence="3" id="KW-0547">Nucleotide-binding</keyword>
<dbReference type="SMART" id="SM00382">
    <property type="entry name" value="AAA"/>
    <property type="match status" value="1"/>
</dbReference>
<comment type="similarity">
    <text evidence="1">Belongs to the ABC transporter superfamily.</text>
</comment>
<dbReference type="InterPro" id="IPR003439">
    <property type="entry name" value="ABC_transporter-like_ATP-bd"/>
</dbReference>
<keyword evidence="2" id="KW-0813">Transport</keyword>
<dbReference type="InterPro" id="IPR050763">
    <property type="entry name" value="ABC_transporter_ATP-binding"/>
</dbReference>
<accession>A0A2I9CWP6</accession>
<gene>
    <name evidence="6" type="ORF">DAERI_090019</name>
</gene>
<evidence type="ECO:0000313" key="6">
    <source>
        <dbReference type="EMBL" id="GBF06433.1"/>
    </source>
</evidence>
<evidence type="ECO:0000259" key="5">
    <source>
        <dbReference type="PROSITE" id="PS50893"/>
    </source>
</evidence>
<dbReference type="GO" id="GO:0016887">
    <property type="term" value="F:ATP hydrolysis activity"/>
    <property type="evidence" value="ECO:0007669"/>
    <property type="project" value="InterPro"/>
</dbReference>